<name>A0A3Q9UZB2_9MICO</name>
<reference evidence="2 3" key="1">
    <citation type="submission" date="2018-03" db="EMBL/GenBank/DDBJ databases">
        <title>Bacteriophage NCPPB3778 and a type I-E CRISPR drive the evolution of the US Biological Select Agent, Rathayibacter toxicus.</title>
        <authorList>
            <person name="Davis E.W.II."/>
            <person name="Tabima J.F."/>
            <person name="Weisberg A.J."/>
            <person name="Dantas Lopes L."/>
            <person name="Wiseman M.S."/>
            <person name="Wiseman M.S."/>
            <person name="Pupko T."/>
            <person name="Belcher M.S."/>
            <person name="Sechler A.J."/>
            <person name="Tancos M.A."/>
            <person name="Schroeder B.K."/>
            <person name="Murray T.D."/>
            <person name="Luster D.G."/>
            <person name="Schneider W.L."/>
            <person name="Rogers E."/>
            <person name="Andreote F.D."/>
            <person name="Grunwald N.J."/>
            <person name="Putnam M.L."/>
            <person name="Chang J.H."/>
        </authorList>
    </citation>
    <scope>NUCLEOTIDE SEQUENCE [LARGE SCALE GENOMIC DNA]</scope>
    <source>
        <strain evidence="2 3">DSM 15932</strain>
    </source>
</reference>
<proteinExistence type="predicted"/>
<feature type="domain" description="PucR C-terminal helix-turn-helix" evidence="1">
    <location>
        <begin position="51"/>
        <end position="106"/>
    </location>
</feature>
<dbReference type="AlphaFoldDB" id="A0A3Q9UZB2"/>
<dbReference type="InterPro" id="IPR051448">
    <property type="entry name" value="CdaR-like_regulators"/>
</dbReference>
<dbReference type="EMBL" id="CP028137">
    <property type="protein sequence ID" value="AZZ52709.1"/>
    <property type="molecule type" value="Genomic_DNA"/>
</dbReference>
<evidence type="ECO:0000259" key="1">
    <source>
        <dbReference type="Pfam" id="PF13556"/>
    </source>
</evidence>
<dbReference type="KEGG" id="rfs:C1I64_12090"/>
<dbReference type="InterPro" id="IPR042070">
    <property type="entry name" value="PucR_C-HTH_sf"/>
</dbReference>
<protein>
    <recommendedName>
        <fullName evidence="1">PucR C-terminal helix-turn-helix domain-containing protein</fullName>
    </recommendedName>
</protein>
<dbReference type="PANTHER" id="PTHR33744:SF1">
    <property type="entry name" value="DNA-BINDING TRANSCRIPTIONAL ACTIVATOR ADER"/>
    <property type="match status" value="1"/>
</dbReference>
<dbReference type="Gene3D" id="1.10.10.2840">
    <property type="entry name" value="PucR C-terminal helix-turn-helix domain"/>
    <property type="match status" value="1"/>
</dbReference>
<organism evidence="2 3">
    <name type="scientific">Rathayibacter festucae DSM 15932</name>
    <dbReference type="NCBI Taxonomy" id="1328866"/>
    <lineage>
        <taxon>Bacteria</taxon>
        <taxon>Bacillati</taxon>
        <taxon>Actinomycetota</taxon>
        <taxon>Actinomycetes</taxon>
        <taxon>Micrococcales</taxon>
        <taxon>Microbacteriaceae</taxon>
        <taxon>Rathayibacter</taxon>
    </lineage>
</organism>
<sequence>MRRGQLVLVVPADLGVFAVLLSRTGRQELRDQTARELGPVLAEEAARGVPLLRTLEVFLDQGRRPTATASALRVHVNTVYQRLTALDRLLGREWRERALELQVLLRLRRAAEDLDDA</sequence>
<dbReference type="PANTHER" id="PTHR33744">
    <property type="entry name" value="CARBOHYDRATE DIACID REGULATOR"/>
    <property type="match status" value="1"/>
</dbReference>
<dbReference type="Proteomes" id="UP000285317">
    <property type="component" value="Chromosome"/>
</dbReference>
<evidence type="ECO:0000313" key="3">
    <source>
        <dbReference type="Proteomes" id="UP000285317"/>
    </source>
</evidence>
<dbReference type="RefSeq" id="WP_127887366.1">
    <property type="nucleotide sequence ID" value="NZ_CP028137.1"/>
</dbReference>
<dbReference type="Pfam" id="PF13556">
    <property type="entry name" value="HTH_30"/>
    <property type="match status" value="1"/>
</dbReference>
<gene>
    <name evidence="2" type="ORF">C1I64_12090</name>
</gene>
<accession>A0A3Q9UZB2</accession>
<dbReference type="InterPro" id="IPR025736">
    <property type="entry name" value="PucR_C-HTH_dom"/>
</dbReference>
<evidence type="ECO:0000313" key="2">
    <source>
        <dbReference type="EMBL" id="AZZ52709.1"/>
    </source>
</evidence>